<comment type="caution">
    <text evidence="1">The sequence shown here is derived from an EMBL/GenBank/DDBJ whole genome shotgun (WGS) entry which is preliminary data.</text>
</comment>
<gene>
    <name evidence="1" type="ORF">Q612_NSC00058G0002</name>
</gene>
<feature type="non-terminal residue" evidence="1">
    <location>
        <position position="1"/>
    </location>
</feature>
<accession>W1UEJ0</accession>
<evidence type="ECO:0000313" key="1">
    <source>
        <dbReference type="EMBL" id="ETI90028.1"/>
    </source>
</evidence>
<name>W1UEJ0_9FIRM</name>
<dbReference type="Proteomes" id="UP000018840">
    <property type="component" value="Unassembled WGS sequence"/>
</dbReference>
<evidence type="ECO:0000313" key="2">
    <source>
        <dbReference type="Proteomes" id="UP000018840"/>
    </source>
</evidence>
<protein>
    <submittedName>
        <fullName evidence="1">Uncharacterized protein</fullName>
    </submittedName>
</protein>
<organism evidence="1 2">
    <name type="scientific">Negativicoccus succinicivorans DORA_17_25</name>
    <dbReference type="NCBI Taxonomy" id="1403945"/>
    <lineage>
        <taxon>Bacteria</taxon>
        <taxon>Bacillati</taxon>
        <taxon>Bacillota</taxon>
        <taxon>Negativicutes</taxon>
        <taxon>Veillonellales</taxon>
        <taxon>Veillonellaceae</taxon>
        <taxon>Negativicoccus</taxon>
    </lineage>
</organism>
<dbReference type="EMBL" id="AZMC01000058">
    <property type="protein sequence ID" value="ETI90028.1"/>
    <property type="molecule type" value="Genomic_DNA"/>
</dbReference>
<sequence length="33" mass="3665">ESSIAPYEKGLKSISLSNSYAVTDSVMRNKLLY</sequence>
<reference evidence="1 2" key="1">
    <citation type="submission" date="2013-12" db="EMBL/GenBank/DDBJ databases">
        <title>A Varibaculum cambriense genome reconstructed from a premature infant gut community with otherwise low bacterial novelty that shifts toward anaerobic metabolism during the third week of life.</title>
        <authorList>
            <person name="Brown C.T."/>
            <person name="Sharon I."/>
            <person name="Thomas B.C."/>
            <person name="Castelle C.J."/>
            <person name="Morowitz M.J."/>
            <person name="Banfield J.F."/>
        </authorList>
    </citation>
    <scope>NUCLEOTIDE SEQUENCE [LARGE SCALE GENOMIC DNA]</scope>
    <source>
        <strain evidence="2">DORA_17_25</strain>
    </source>
</reference>
<proteinExistence type="predicted"/>
<dbReference type="AlphaFoldDB" id="W1UEJ0"/>